<dbReference type="Proteomes" id="UP000189796">
    <property type="component" value="Chromosome I"/>
</dbReference>
<accession>A0A1M5PXF4</accession>
<dbReference type="RefSeq" id="WP_079602532.1">
    <property type="nucleotide sequence ID" value="NZ_LT670817.1"/>
</dbReference>
<dbReference type="AlphaFoldDB" id="A0A1M5PXF4"/>
<evidence type="ECO:0000313" key="2">
    <source>
        <dbReference type="Proteomes" id="UP000189796"/>
    </source>
</evidence>
<gene>
    <name evidence="1" type="ORF">SAMN05443248_3553</name>
</gene>
<dbReference type="EMBL" id="LT670817">
    <property type="protein sequence ID" value="SHH06484.1"/>
    <property type="molecule type" value="Genomic_DNA"/>
</dbReference>
<dbReference type="OrthoDB" id="8256444at2"/>
<evidence type="ECO:0000313" key="1">
    <source>
        <dbReference type="EMBL" id="SHH06484.1"/>
    </source>
</evidence>
<organism evidence="1 2">
    <name type="scientific">Bradyrhizobium erythrophlei</name>
    <dbReference type="NCBI Taxonomy" id="1437360"/>
    <lineage>
        <taxon>Bacteria</taxon>
        <taxon>Pseudomonadati</taxon>
        <taxon>Pseudomonadota</taxon>
        <taxon>Alphaproteobacteria</taxon>
        <taxon>Hyphomicrobiales</taxon>
        <taxon>Nitrobacteraceae</taxon>
        <taxon>Bradyrhizobium</taxon>
    </lineage>
</organism>
<protein>
    <submittedName>
        <fullName evidence="1">Uncharacterized protein</fullName>
    </submittedName>
</protein>
<name>A0A1M5PXF4_9BRAD</name>
<proteinExistence type="predicted"/>
<sequence length="444" mass="47314">MARRFDQYYQVKSRDNLGDPDYWNRRFDDIDRRISSNEDGLSAIGGLTTYIEGLALDRLNLVLAPALDKITLVSEQGFLLAHSNNAVTLDTATTQTFAIYDAAERELFAPSPFVTIVREANQTDYAFARLVSWDKVGGQLVLQPVQIFGNPGPFIDWTIYVGTALSQAIQQMLADTQAARDAAKGYRDNAADSANQTSSDKTAIALMKSDTLAARDAAAASAAAAKVWDPTNYYQKTEVDAEVNAKVAGLVNSAPSTLDTLQELASALGNDANFSTTVTASLGNRVRVDTNAQGLTAAQQLNARTNLGFPANTVGLVNIASAAQITVGAAADAVTVNQAWAAAGWVPLGNLTGTVTIDGNTGSRFVGTLVGNVTIATTNMKPGQVLELSFVQDATGSRTVSWSGFLFPDGIAPTVFPNANNWAVFYSGVYHSYGFMLGNGWKTY</sequence>
<reference evidence="1 2" key="1">
    <citation type="submission" date="2016-11" db="EMBL/GenBank/DDBJ databases">
        <authorList>
            <person name="Jaros S."/>
            <person name="Januszkiewicz K."/>
            <person name="Wedrychowicz H."/>
        </authorList>
    </citation>
    <scope>NUCLEOTIDE SEQUENCE [LARGE SCALE GENOMIC DNA]</scope>
    <source>
        <strain evidence="1 2">GAS138</strain>
    </source>
</reference>